<proteinExistence type="predicted"/>
<sequence length="53" mass="5936">MGHRGENVESADAPENTAHNHNALIQCRKEPPRRTIRGDDDCAARGRLKSLNR</sequence>
<feature type="region of interest" description="Disordered" evidence="1">
    <location>
        <begin position="1"/>
        <end position="53"/>
    </location>
</feature>
<accession>U7UV34</accession>
<feature type="compositionally biased region" description="Basic and acidic residues" evidence="1">
    <location>
        <begin position="27"/>
        <end position="44"/>
    </location>
</feature>
<protein>
    <submittedName>
        <fullName evidence="2">Uncharacterized protein</fullName>
    </submittedName>
</protein>
<dbReference type="AlphaFoldDB" id="U7UV34"/>
<comment type="caution">
    <text evidence="2">The sequence shown here is derived from an EMBL/GenBank/DDBJ whole genome shotgun (WGS) entry which is preliminary data.</text>
</comment>
<name>U7UV34_9MICC</name>
<gene>
    <name evidence="2" type="ORF">HMPREF0742_02700</name>
</gene>
<dbReference type="EMBL" id="AXZG01000081">
    <property type="protein sequence ID" value="ERT63141.1"/>
    <property type="molecule type" value="Genomic_DNA"/>
</dbReference>
<evidence type="ECO:0000313" key="2">
    <source>
        <dbReference type="EMBL" id="ERT63141.1"/>
    </source>
</evidence>
<dbReference type="Proteomes" id="UP000017174">
    <property type="component" value="Unassembled WGS sequence"/>
</dbReference>
<dbReference type="HOGENOM" id="CLU_3065840_0_0_11"/>
<evidence type="ECO:0000313" key="3">
    <source>
        <dbReference type="Proteomes" id="UP000017174"/>
    </source>
</evidence>
<reference evidence="2 3" key="1">
    <citation type="submission" date="2013-08" db="EMBL/GenBank/DDBJ databases">
        <authorList>
            <person name="Weinstock G."/>
            <person name="Sodergren E."/>
            <person name="Wylie T."/>
            <person name="Fulton L."/>
            <person name="Fulton R."/>
            <person name="Fronick C."/>
            <person name="O'Laughlin M."/>
            <person name="Godfrey J."/>
            <person name="Miner T."/>
            <person name="Herter B."/>
            <person name="Appelbaum E."/>
            <person name="Cordes M."/>
            <person name="Lek S."/>
            <person name="Wollam A."/>
            <person name="Pepin K.H."/>
            <person name="Palsikar V.B."/>
            <person name="Mitreva M."/>
            <person name="Wilson R.K."/>
        </authorList>
    </citation>
    <scope>NUCLEOTIDE SEQUENCE [LARGE SCALE GENOMIC DNA]</scope>
    <source>
        <strain evidence="2 3">F0184</strain>
    </source>
</reference>
<organism evidence="2 3">
    <name type="scientific">Rothia aeria F0184</name>
    <dbReference type="NCBI Taxonomy" id="888019"/>
    <lineage>
        <taxon>Bacteria</taxon>
        <taxon>Bacillati</taxon>
        <taxon>Actinomycetota</taxon>
        <taxon>Actinomycetes</taxon>
        <taxon>Micrococcales</taxon>
        <taxon>Micrococcaceae</taxon>
        <taxon>Rothia</taxon>
    </lineage>
</organism>
<evidence type="ECO:0000256" key="1">
    <source>
        <dbReference type="SAM" id="MobiDB-lite"/>
    </source>
</evidence>